<keyword evidence="3" id="KW-1185">Reference proteome</keyword>
<proteinExistence type="predicted"/>
<comment type="caution">
    <text evidence="2">The sequence shown here is derived from an EMBL/GenBank/DDBJ whole genome shotgun (WGS) entry which is preliminary data.</text>
</comment>
<dbReference type="EMBL" id="SWLE01000018">
    <property type="protein sequence ID" value="TNM88548.1"/>
    <property type="molecule type" value="Genomic_DNA"/>
</dbReference>
<protein>
    <recommendedName>
        <fullName evidence="4">Promotilin</fullName>
    </recommendedName>
</protein>
<gene>
    <name evidence="2" type="ORF">fugu_004802</name>
</gene>
<dbReference type="AlphaFoldDB" id="A0A4Z2BAC4"/>
<reference evidence="2 3" key="1">
    <citation type="submission" date="2019-04" db="EMBL/GenBank/DDBJ databases">
        <title>The sequence and de novo assembly of Takifugu bimaculatus genome using PacBio and Hi-C technologies.</title>
        <authorList>
            <person name="Xu P."/>
            <person name="Liu B."/>
            <person name="Zhou Z."/>
        </authorList>
    </citation>
    <scope>NUCLEOTIDE SEQUENCE [LARGE SCALE GENOMIC DNA]</scope>
    <source>
        <strain evidence="2">TB-2018</strain>
        <tissue evidence="2">Muscle</tissue>
    </source>
</reference>
<evidence type="ECO:0000313" key="2">
    <source>
        <dbReference type="EMBL" id="TNM88548.1"/>
    </source>
</evidence>
<accession>A0A4Z2BAC4</accession>
<evidence type="ECO:0000256" key="1">
    <source>
        <dbReference type="SAM" id="SignalP"/>
    </source>
</evidence>
<evidence type="ECO:0008006" key="4">
    <source>
        <dbReference type="Google" id="ProtNLM"/>
    </source>
</evidence>
<sequence length="105" mass="11861">MSMRGAVTGCLVLVCLLVLLAERAEGHITFFSPKEMMVLKQEQEGKKFVEPRSEDEQFEEVTVQQLPQDKTDKTVAIAIHLSPQQLDHAVPVLEEIIKEMVEKAK</sequence>
<feature type="signal peptide" evidence="1">
    <location>
        <begin position="1"/>
        <end position="26"/>
    </location>
</feature>
<evidence type="ECO:0000313" key="3">
    <source>
        <dbReference type="Proteomes" id="UP000516260"/>
    </source>
</evidence>
<name>A0A4Z2BAC4_9TELE</name>
<organism evidence="2 3">
    <name type="scientific">Takifugu bimaculatus</name>
    <dbReference type="NCBI Taxonomy" id="433685"/>
    <lineage>
        <taxon>Eukaryota</taxon>
        <taxon>Metazoa</taxon>
        <taxon>Chordata</taxon>
        <taxon>Craniata</taxon>
        <taxon>Vertebrata</taxon>
        <taxon>Euteleostomi</taxon>
        <taxon>Actinopterygii</taxon>
        <taxon>Neopterygii</taxon>
        <taxon>Teleostei</taxon>
        <taxon>Neoteleostei</taxon>
        <taxon>Acanthomorphata</taxon>
        <taxon>Eupercaria</taxon>
        <taxon>Tetraodontiformes</taxon>
        <taxon>Tetradontoidea</taxon>
        <taxon>Tetraodontidae</taxon>
        <taxon>Takifugu</taxon>
    </lineage>
</organism>
<dbReference type="Proteomes" id="UP000516260">
    <property type="component" value="Chromosome 5"/>
</dbReference>
<feature type="chain" id="PRO_5021290150" description="Promotilin" evidence="1">
    <location>
        <begin position="27"/>
        <end position="105"/>
    </location>
</feature>
<keyword evidence="1" id="KW-0732">Signal</keyword>